<dbReference type="AlphaFoldDB" id="A0A372EM63"/>
<protein>
    <submittedName>
        <fullName evidence="1">Uncharacterized protein</fullName>
    </submittedName>
</protein>
<dbReference type="Proteomes" id="UP000261931">
    <property type="component" value="Unassembled WGS sequence"/>
</dbReference>
<evidence type="ECO:0000313" key="1">
    <source>
        <dbReference type="EMBL" id="RFP80424.1"/>
    </source>
</evidence>
<gene>
    <name evidence="1" type="ORF">DY262_08285</name>
</gene>
<proteinExistence type="predicted"/>
<accession>A0A372EM63</accession>
<evidence type="ECO:0000313" key="2">
    <source>
        <dbReference type="Proteomes" id="UP000261931"/>
    </source>
</evidence>
<dbReference type="EMBL" id="QVLS01000003">
    <property type="protein sequence ID" value="RFP80424.1"/>
    <property type="molecule type" value="Genomic_DNA"/>
</dbReference>
<keyword evidence="2" id="KW-1185">Reference proteome</keyword>
<name>A0A372EM63_9BURK</name>
<dbReference type="RefSeq" id="WP_116958450.1">
    <property type="nucleotide sequence ID" value="NZ_QVLS01000003.1"/>
</dbReference>
<organism evidence="1 2">
    <name type="scientific">Hydrogenophaga borbori</name>
    <dbReference type="NCBI Taxonomy" id="2294117"/>
    <lineage>
        <taxon>Bacteria</taxon>
        <taxon>Pseudomonadati</taxon>
        <taxon>Pseudomonadota</taxon>
        <taxon>Betaproteobacteria</taxon>
        <taxon>Burkholderiales</taxon>
        <taxon>Comamonadaceae</taxon>
        <taxon>Hydrogenophaga</taxon>
    </lineage>
</organism>
<sequence>MISTSPSLSCPKTQQLDHFLATPTPQSLLEPTPKRSRDQQPVYATRRADGRFQLYALTSIAPIGHPRPRGGDLGEFLDELASEIRAQNGKQADNAVREMRLTLRPCDWRTHPPTVRDLRRLNARMKQALDDKPDASPEETSFRQRARSTVAINTLQDALNQRLRTLSKGDPRREALRQAGQLLLDGLIQPDATLSLKGLAVDSIHWLHGSGLLTRFAHLRDGMDPPLERLIAPEAAQHLLDPLRLPTIRTLMLV</sequence>
<reference evidence="1 2" key="1">
    <citation type="submission" date="2018-08" db="EMBL/GenBank/DDBJ databases">
        <title>Hydrogenophaga sp. LA-38 isolated from sludge.</title>
        <authorList>
            <person name="Im W.-T."/>
        </authorList>
    </citation>
    <scope>NUCLEOTIDE SEQUENCE [LARGE SCALE GENOMIC DNA]</scope>
    <source>
        <strain evidence="1 2">LA-38</strain>
    </source>
</reference>
<comment type="caution">
    <text evidence="1">The sequence shown here is derived from an EMBL/GenBank/DDBJ whole genome shotgun (WGS) entry which is preliminary data.</text>
</comment>